<dbReference type="InterPro" id="IPR050844">
    <property type="entry name" value="Coatomer_complex_subunit"/>
</dbReference>
<dbReference type="PANTHER" id="PTHR19876:SF2">
    <property type="entry name" value="COATOMER SUBUNIT BETA"/>
    <property type="match status" value="1"/>
</dbReference>
<name>A0AAW2H7F3_9NEOP</name>
<dbReference type="InterPro" id="IPR006594">
    <property type="entry name" value="LisH"/>
</dbReference>
<dbReference type="InterPro" id="IPR001680">
    <property type="entry name" value="WD40_rpt"/>
</dbReference>
<reference evidence="4" key="1">
    <citation type="journal article" date="2024" name="Gigascience">
        <title>Chromosome-level genome of the poultry shaft louse Menopon gallinae provides insight into the host-switching and adaptive evolution of parasitic lice.</title>
        <authorList>
            <person name="Xu Y."/>
            <person name="Ma L."/>
            <person name="Liu S."/>
            <person name="Liang Y."/>
            <person name="Liu Q."/>
            <person name="He Z."/>
            <person name="Tian L."/>
            <person name="Duan Y."/>
            <person name="Cai W."/>
            <person name="Li H."/>
            <person name="Song F."/>
        </authorList>
    </citation>
    <scope>NUCLEOTIDE SEQUENCE</scope>
    <source>
        <strain evidence="4">Cailab_2023a</strain>
    </source>
</reference>
<comment type="subcellular location">
    <subcellularLocation>
        <location evidence="1">Cytoplasmic vesicle</location>
        <location evidence="1">COPI-coated vesicle membrane</location>
        <topology evidence="1">Peripheral membrane protein</topology>
        <orientation evidence="1">Cytoplasmic side</orientation>
    </subcellularLocation>
</comment>
<protein>
    <recommendedName>
        <fullName evidence="5">LisH domain-containing protein</fullName>
    </recommendedName>
</protein>
<dbReference type="SMART" id="SM00320">
    <property type="entry name" value="WD40"/>
    <property type="match status" value="3"/>
</dbReference>
<sequence length="664" mass="75387">MNQYEYASREKDESDVHKTVKNLIADYLLKYKYNETLDVFKREAQLESDTSKADFSSIVELISMFTKIIDTRCGRLKTGSDIHRIEAIMMKIMAEKQRCMQIISTPKTGLLHDPRPIRPLERVEYDNRRRASPSYSRQPPDVPPYNFYGRQRYGARPNFYPPDTILENGTFKLVKALRPHQDRILCSALAPKALVLFTGSLDLTMAIINLKTHDYNIEQFHKAIRICKVKETSSEVIVAVGFLDQELQIFRCTGDRKLQHVNGIQTPGAAIIAFDFSDTNLYTADADGKLVVWTIHGKFVSMYQCSPKINEMCYFSNTLITSEHHKISAIETTNHEVIKVLANSGANHIRRCDNLILIVQQNIVSIYNQSYEKVDFLEFSKTIRTASYVNGNIVLGYDNAICFNGLPNTSLKIHSARLMTLDFFYMLDVPYIISGSSDGELKQRNASPMDGSGIAHVETVESTCDKCSNTATLHTLTIKPAKSSPRVVSIFECKNCDVRDVSTFDEEADSRGCVKIKCCLRDKDDLQRYVYLGQDSRVTFYDADGNVLYDFKTFQSETVVIEMLLTKATHKIAELCRIDTNEDSTSVNTANVSESSIRDQESRLALEKIRQIKKELVAPNMRMEITDSSGTSRVGPPGQQLPPNFMVHDIEVYNDDKVQHTFKK</sequence>
<dbReference type="InterPro" id="IPR036322">
    <property type="entry name" value="WD40_repeat_dom_sf"/>
</dbReference>
<dbReference type="PROSITE" id="PS50896">
    <property type="entry name" value="LISH"/>
    <property type="match status" value="1"/>
</dbReference>
<evidence type="ECO:0008006" key="5">
    <source>
        <dbReference type="Google" id="ProtNLM"/>
    </source>
</evidence>
<evidence type="ECO:0000256" key="1">
    <source>
        <dbReference type="ARBA" id="ARBA00004347"/>
    </source>
</evidence>
<comment type="caution">
    <text evidence="4">The sequence shown here is derived from an EMBL/GenBank/DDBJ whole genome shotgun (WGS) entry which is preliminary data.</text>
</comment>
<dbReference type="GO" id="GO:0006888">
    <property type="term" value="P:endoplasmic reticulum to Golgi vesicle-mediated transport"/>
    <property type="evidence" value="ECO:0007669"/>
    <property type="project" value="TreeGrafter"/>
</dbReference>
<accession>A0AAW2H7F3</accession>
<dbReference type="GO" id="GO:0006891">
    <property type="term" value="P:intra-Golgi vesicle-mediated transport"/>
    <property type="evidence" value="ECO:0007669"/>
    <property type="project" value="TreeGrafter"/>
</dbReference>
<proteinExistence type="predicted"/>
<organism evidence="4">
    <name type="scientific">Menopon gallinae</name>
    <name type="common">poultry shaft louse</name>
    <dbReference type="NCBI Taxonomy" id="328185"/>
    <lineage>
        <taxon>Eukaryota</taxon>
        <taxon>Metazoa</taxon>
        <taxon>Ecdysozoa</taxon>
        <taxon>Arthropoda</taxon>
        <taxon>Hexapoda</taxon>
        <taxon>Insecta</taxon>
        <taxon>Pterygota</taxon>
        <taxon>Neoptera</taxon>
        <taxon>Paraneoptera</taxon>
        <taxon>Psocodea</taxon>
        <taxon>Troctomorpha</taxon>
        <taxon>Phthiraptera</taxon>
        <taxon>Amblycera</taxon>
        <taxon>Menoponidae</taxon>
        <taxon>Menopon</taxon>
    </lineage>
</organism>
<dbReference type="Gene3D" id="2.130.10.10">
    <property type="entry name" value="YVTN repeat-like/Quinoprotein amine dehydrogenase"/>
    <property type="match status" value="1"/>
</dbReference>
<dbReference type="SUPFAM" id="SSF50978">
    <property type="entry name" value="WD40 repeat-like"/>
    <property type="match status" value="1"/>
</dbReference>
<dbReference type="GO" id="GO:0006886">
    <property type="term" value="P:intracellular protein transport"/>
    <property type="evidence" value="ECO:0007669"/>
    <property type="project" value="TreeGrafter"/>
</dbReference>
<evidence type="ECO:0000256" key="3">
    <source>
        <dbReference type="ARBA" id="ARBA00022737"/>
    </source>
</evidence>
<keyword evidence="3" id="KW-0677">Repeat</keyword>
<dbReference type="AlphaFoldDB" id="A0AAW2H7F3"/>
<dbReference type="EMBL" id="JARGDH010000006">
    <property type="protein sequence ID" value="KAL0265663.1"/>
    <property type="molecule type" value="Genomic_DNA"/>
</dbReference>
<dbReference type="SMART" id="SM00667">
    <property type="entry name" value="LisH"/>
    <property type="match status" value="1"/>
</dbReference>
<keyword evidence="2" id="KW-0853">WD repeat</keyword>
<dbReference type="GO" id="GO:0006890">
    <property type="term" value="P:retrograde vesicle-mediated transport, Golgi to endoplasmic reticulum"/>
    <property type="evidence" value="ECO:0007669"/>
    <property type="project" value="TreeGrafter"/>
</dbReference>
<evidence type="ECO:0000313" key="4">
    <source>
        <dbReference type="EMBL" id="KAL0265663.1"/>
    </source>
</evidence>
<dbReference type="InterPro" id="IPR015943">
    <property type="entry name" value="WD40/YVTN_repeat-like_dom_sf"/>
</dbReference>
<evidence type="ECO:0000256" key="2">
    <source>
        <dbReference type="ARBA" id="ARBA00022574"/>
    </source>
</evidence>
<gene>
    <name evidence="4" type="ORF">PYX00_011377</name>
</gene>
<dbReference type="PANTHER" id="PTHR19876">
    <property type="entry name" value="COATOMER"/>
    <property type="match status" value="1"/>
</dbReference>
<dbReference type="GO" id="GO:0030126">
    <property type="term" value="C:COPI vesicle coat"/>
    <property type="evidence" value="ECO:0007669"/>
    <property type="project" value="TreeGrafter"/>
</dbReference>